<organism evidence="1 2">
    <name type="scientific">Bradyrhizobium betae</name>
    <dbReference type="NCBI Taxonomy" id="244734"/>
    <lineage>
        <taxon>Bacteria</taxon>
        <taxon>Pseudomonadati</taxon>
        <taxon>Pseudomonadota</taxon>
        <taxon>Alphaproteobacteria</taxon>
        <taxon>Hyphomicrobiales</taxon>
        <taxon>Nitrobacteraceae</taxon>
        <taxon>Bradyrhizobium</taxon>
    </lineage>
</organism>
<sequence>MSDENRQAHWDEVYTSKGENAGSWFQENPALSLELIKLAGVTSASAIVDIGGGASRVVDGLIANGFERVTVLEWVTVDVTKWEPSENYDIWHDRAAFHFLTEAADRIAYTRRLKTALRSGGHIIIGTFALDGPERCSGLPVIRYDAAGLSEEIGPEFELIATQPHEHITPRGATQRFQFSTFRRT</sequence>
<dbReference type="RefSeq" id="WP_100554973.1">
    <property type="nucleotide sequence ID" value="NZ_CP044544.1"/>
</dbReference>
<keyword evidence="1" id="KW-0614">Plasmid</keyword>
<proteinExistence type="predicted"/>
<dbReference type="OrthoDB" id="9788660at2"/>
<name>A0A5P6PHB3_9BRAD</name>
<dbReference type="GO" id="GO:0008168">
    <property type="term" value="F:methyltransferase activity"/>
    <property type="evidence" value="ECO:0007669"/>
    <property type="project" value="UniProtKB-KW"/>
</dbReference>
<dbReference type="EMBL" id="CP044544">
    <property type="protein sequence ID" value="QFI77606.1"/>
    <property type="molecule type" value="Genomic_DNA"/>
</dbReference>
<dbReference type="GO" id="GO:0032259">
    <property type="term" value="P:methylation"/>
    <property type="evidence" value="ECO:0007669"/>
    <property type="project" value="UniProtKB-KW"/>
</dbReference>
<accession>A0A5P6PHB3</accession>
<gene>
    <name evidence="1" type="ORF">F8237_35530</name>
</gene>
<dbReference type="Gene3D" id="3.40.50.150">
    <property type="entry name" value="Vaccinia Virus protein VP39"/>
    <property type="match status" value="2"/>
</dbReference>
<geneLocation type="plasmid" evidence="2">
    <name>pbbpl7hg1</name>
</geneLocation>
<protein>
    <submittedName>
        <fullName evidence="1">SAM-dependent methyltransferase</fullName>
    </submittedName>
</protein>
<keyword evidence="1" id="KW-0808">Transferase</keyword>
<evidence type="ECO:0000313" key="1">
    <source>
        <dbReference type="EMBL" id="QFI77606.1"/>
    </source>
</evidence>
<dbReference type="KEGG" id="bbet:F8237_35530"/>
<dbReference type="SUPFAM" id="SSF53335">
    <property type="entry name" value="S-adenosyl-L-methionine-dependent methyltransferases"/>
    <property type="match status" value="1"/>
</dbReference>
<dbReference type="InterPro" id="IPR029063">
    <property type="entry name" value="SAM-dependent_MTases_sf"/>
</dbReference>
<reference evidence="2" key="1">
    <citation type="submission" date="2019-10" db="EMBL/GenBank/DDBJ databases">
        <title>Complete Genome Sequence of Bradyrhizobium betae type strain PL7HG1T.</title>
        <authorList>
            <person name="Bromfield E.S.P."/>
            <person name="Cloutier S."/>
        </authorList>
    </citation>
    <scope>NUCLEOTIDE SEQUENCE [LARGE SCALE GENOMIC DNA]</scope>
    <source>
        <strain evidence="2">PL7HG1</strain>
        <plasmid evidence="2">pbbpl7hg1</plasmid>
    </source>
</reference>
<keyword evidence="1" id="KW-0489">Methyltransferase</keyword>
<dbReference type="Proteomes" id="UP000325641">
    <property type="component" value="Plasmid pBbPL7HG1"/>
</dbReference>
<evidence type="ECO:0000313" key="2">
    <source>
        <dbReference type="Proteomes" id="UP000325641"/>
    </source>
</evidence>
<dbReference type="AlphaFoldDB" id="A0A5P6PHB3"/>